<organism evidence="1 2">
    <name type="scientific">Natronolimnohabitans innermongolicus JCM 12255</name>
    <dbReference type="NCBI Taxonomy" id="1227499"/>
    <lineage>
        <taxon>Archaea</taxon>
        <taxon>Methanobacteriati</taxon>
        <taxon>Methanobacteriota</taxon>
        <taxon>Stenosarchaea group</taxon>
        <taxon>Halobacteria</taxon>
        <taxon>Halobacteriales</taxon>
        <taxon>Natrialbaceae</taxon>
        <taxon>Natronolimnohabitans</taxon>
    </lineage>
</organism>
<accession>L9WN75</accession>
<gene>
    <name evidence="1" type="ORF">C493_18106</name>
</gene>
<comment type="caution">
    <text evidence="1">The sequence shown here is derived from an EMBL/GenBank/DDBJ whole genome shotgun (WGS) entry which is preliminary data.</text>
</comment>
<name>L9WN75_9EURY</name>
<protein>
    <submittedName>
        <fullName evidence="1">Thioesterase superfamily protein</fullName>
    </submittedName>
</protein>
<keyword evidence="2" id="KW-1185">Reference proteome</keyword>
<sequence>MIDAVHETSDMFMEEIGWPYWELNEEHGLGLPLVSMDFDFTGQVNGGDEVEIELDATVGGSSVQFEYHATHDGETVFEGTEFRVCVPLDGDSGVEVPEDLRAALESA</sequence>
<dbReference type="EMBL" id="AOHZ01000084">
    <property type="protein sequence ID" value="ELY50925.1"/>
    <property type="molecule type" value="Genomic_DNA"/>
</dbReference>
<dbReference type="Proteomes" id="UP000011602">
    <property type="component" value="Unassembled WGS sequence"/>
</dbReference>
<dbReference type="AlphaFoldDB" id="L9WN75"/>
<dbReference type="Pfam" id="PF13279">
    <property type="entry name" value="4HBT_2"/>
    <property type="match status" value="1"/>
</dbReference>
<reference evidence="1 2" key="1">
    <citation type="journal article" date="2014" name="PLoS Genet.">
        <title>Phylogenetically driven sequencing of extremely halophilic archaea reveals strategies for static and dynamic osmo-response.</title>
        <authorList>
            <person name="Becker E.A."/>
            <person name="Seitzer P.M."/>
            <person name="Tritt A."/>
            <person name="Larsen D."/>
            <person name="Krusor M."/>
            <person name="Yao A.I."/>
            <person name="Wu D."/>
            <person name="Madern D."/>
            <person name="Eisen J.A."/>
            <person name="Darling A.E."/>
            <person name="Facciotti M.T."/>
        </authorList>
    </citation>
    <scope>NUCLEOTIDE SEQUENCE [LARGE SCALE GENOMIC DNA]</scope>
    <source>
        <strain evidence="1 2">JCM 12255</strain>
    </source>
</reference>
<dbReference type="InterPro" id="IPR029069">
    <property type="entry name" value="HotDog_dom_sf"/>
</dbReference>
<dbReference type="SUPFAM" id="SSF54637">
    <property type="entry name" value="Thioesterase/thiol ester dehydrase-isomerase"/>
    <property type="match status" value="1"/>
</dbReference>
<dbReference type="PATRIC" id="fig|1227499.3.peg.3730"/>
<evidence type="ECO:0000313" key="2">
    <source>
        <dbReference type="Proteomes" id="UP000011602"/>
    </source>
</evidence>
<dbReference type="STRING" id="1227499.C493_18106"/>
<dbReference type="eggNOG" id="ENOG502N5QQ">
    <property type="taxonomic scope" value="Archaea"/>
</dbReference>
<proteinExistence type="predicted"/>
<evidence type="ECO:0000313" key="1">
    <source>
        <dbReference type="EMBL" id="ELY50925.1"/>
    </source>
</evidence>
<dbReference type="Gene3D" id="3.10.129.10">
    <property type="entry name" value="Hotdog Thioesterase"/>
    <property type="match status" value="1"/>
</dbReference>
<dbReference type="CDD" id="cd00586">
    <property type="entry name" value="4HBT"/>
    <property type="match status" value="1"/>
</dbReference>